<dbReference type="InterPro" id="IPR011663">
    <property type="entry name" value="UTRA"/>
</dbReference>
<dbReference type="GO" id="GO:0045892">
    <property type="term" value="P:negative regulation of DNA-templated transcription"/>
    <property type="evidence" value="ECO:0007669"/>
    <property type="project" value="TreeGrafter"/>
</dbReference>
<comment type="caution">
    <text evidence="5">The sequence shown here is derived from an EMBL/GenBank/DDBJ whole genome shotgun (WGS) entry which is preliminary data.</text>
</comment>
<keyword evidence="2" id="KW-0238">DNA-binding</keyword>
<dbReference type="FunFam" id="1.10.10.10:FF:000079">
    <property type="entry name" value="GntR family transcriptional regulator"/>
    <property type="match status" value="1"/>
</dbReference>
<dbReference type="SMART" id="SM00345">
    <property type="entry name" value="HTH_GNTR"/>
    <property type="match status" value="1"/>
</dbReference>
<dbReference type="Pfam" id="PF00392">
    <property type="entry name" value="GntR"/>
    <property type="match status" value="1"/>
</dbReference>
<dbReference type="OrthoDB" id="9815017at2"/>
<dbReference type="SUPFAM" id="SSF46785">
    <property type="entry name" value="Winged helix' DNA-binding domain"/>
    <property type="match status" value="1"/>
</dbReference>
<name>A0A4R6TZA0_9BACI</name>
<dbReference type="PRINTS" id="PR00035">
    <property type="entry name" value="HTHGNTR"/>
</dbReference>
<dbReference type="InterPro" id="IPR036390">
    <property type="entry name" value="WH_DNA-bd_sf"/>
</dbReference>
<organism evidence="5 6">
    <name type="scientific">Aureibacillus halotolerans</name>
    <dbReference type="NCBI Taxonomy" id="1508390"/>
    <lineage>
        <taxon>Bacteria</taxon>
        <taxon>Bacillati</taxon>
        <taxon>Bacillota</taxon>
        <taxon>Bacilli</taxon>
        <taxon>Bacillales</taxon>
        <taxon>Bacillaceae</taxon>
        <taxon>Aureibacillus</taxon>
    </lineage>
</organism>
<accession>A0A4R6TZA0</accession>
<keyword evidence="3" id="KW-0804">Transcription</keyword>
<evidence type="ECO:0000259" key="4">
    <source>
        <dbReference type="PROSITE" id="PS50949"/>
    </source>
</evidence>
<dbReference type="PANTHER" id="PTHR44846:SF1">
    <property type="entry name" value="MANNOSYL-D-GLYCERATE TRANSPORT_METABOLISM SYSTEM REPRESSOR MNGR-RELATED"/>
    <property type="match status" value="1"/>
</dbReference>
<dbReference type="AlphaFoldDB" id="A0A4R6TZA0"/>
<dbReference type="SUPFAM" id="SSF64288">
    <property type="entry name" value="Chorismate lyase-like"/>
    <property type="match status" value="1"/>
</dbReference>
<dbReference type="PROSITE" id="PS50949">
    <property type="entry name" value="HTH_GNTR"/>
    <property type="match status" value="1"/>
</dbReference>
<dbReference type="InterPro" id="IPR036388">
    <property type="entry name" value="WH-like_DNA-bd_sf"/>
</dbReference>
<feature type="domain" description="HTH gntR-type" evidence="4">
    <location>
        <begin position="8"/>
        <end position="76"/>
    </location>
</feature>
<evidence type="ECO:0000313" key="5">
    <source>
        <dbReference type="EMBL" id="TDQ36124.1"/>
    </source>
</evidence>
<dbReference type="Gene3D" id="1.10.10.10">
    <property type="entry name" value="Winged helix-like DNA-binding domain superfamily/Winged helix DNA-binding domain"/>
    <property type="match status" value="1"/>
</dbReference>
<dbReference type="Pfam" id="PF07702">
    <property type="entry name" value="UTRA"/>
    <property type="match status" value="1"/>
</dbReference>
<dbReference type="PANTHER" id="PTHR44846">
    <property type="entry name" value="MANNOSYL-D-GLYCERATE TRANSPORT/METABOLISM SYSTEM REPRESSOR MNGR-RELATED"/>
    <property type="match status" value="1"/>
</dbReference>
<dbReference type="RefSeq" id="WP_133581852.1">
    <property type="nucleotide sequence ID" value="NZ_SNYJ01000020.1"/>
</dbReference>
<reference evidence="5 6" key="1">
    <citation type="submission" date="2019-03" db="EMBL/GenBank/DDBJ databases">
        <title>Genomic Encyclopedia of Type Strains, Phase IV (KMG-IV): sequencing the most valuable type-strain genomes for metagenomic binning, comparative biology and taxonomic classification.</title>
        <authorList>
            <person name="Goeker M."/>
        </authorList>
    </citation>
    <scope>NUCLEOTIDE SEQUENCE [LARGE SCALE GENOMIC DNA]</scope>
    <source>
        <strain evidence="5 6">DSM 28697</strain>
    </source>
</reference>
<dbReference type="SMART" id="SM00866">
    <property type="entry name" value="UTRA"/>
    <property type="match status" value="1"/>
</dbReference>
<evidence type="ECO:0000256" key="3">
    <source>
        <dbReference type="ARBA" id="ARBA00023163"/>
    </source>
</evidence>
<keyword evidence="6" id="KW-1185">Reference proteome</keyword>
<protein>
    <submittedName>
        <fullName evidence="5">GntR family transcriptional regulator</fullName>
    </submittedName>
</protein>
<dbReference type="Proteomes" id="UP000295632">
    <property type="component" value="Unassembled WGS sequence"/>
</dbReference>
<dbReference type="GO" id="GO:0003677">
    <property type="term" value="F:DNA binding"/>
    <property type="evidence" value="ECO:0007669"/>
    <property type="project" value="UniProtKB-KW"/>
</dbReference>
<gene>
    <name evidence="5" type="ORF">EV213_12055</name>
</gene>
<dbReference type="InterPro" id="IPR050679">
    <property type="entry name" value="Bact_HTH_transcr_reg"/>
</dbReference>
<evidence type="ECO:0000256" key="2">
    <source>
        <dbReference type="ARBA" id="ARBA00023125"/>
    </source>
</evidence>
<proteinExistence type="predicted"/>
<dbReference type="EMBL" id="SNYJ01000020">
    <property type="protein sequence ID" value="TDQ36124.1"/>
    <property type="molecule type" value="Genomic_DNA"/>
</dbReference>
<sequence>MVDKTSPIPFYLQLAGHIREEIENEKRLPGDLIPSERELSDAYDISRMTARQAITLLVNEGYVSRKRGKGTFVQGKQFSKTLSGVKSFTEEMQERGLSLRNELISYNKEPASAKIASELKLEKDRNVHRLERLRIVGDDVLAIETTYFPISLFPQWSEAYVESSLYDFIENTCHLRIDHARQEIEAAIAGSDIAAKLNIKKGDPLLVITRITFREDQTPVEWTKTILKGDQYKFIADMKRRG</sequence>
<keyword evidence="1" id="KW-0805">Transcription regulation</keyword>
<evidence type="ECO:0000313" key="6">
    <source>
        <dbReference type="Proteomes" id="UP000295632"/>
    </source>
</evidence>
<dbReference type="InterPro" id="IPR000524">
    <property type="entry name" value="Tscrpt_reg_HTH_GntR"/>
</dbReference>
<dbReference type="Gene3D" id="3.40.1410.10">
    <property type="entry name" value="Chorismate lyase-like"/>
    <property type="match status" value="1"/>
</dbReference>
<dbReference type="CDD" id="cd07377">
    <property type="entry name" value="WHTH_GntR"/>
    <property type="match status" value="1"/>
</dbReference>
<evidence type="ECO:0000256" key="1">
    <source>
        <dbReference type="ARBA" id="ARBA00023015"/>
    </source>
</evidence>
<dbReference type="GO" id="GO:0003700">
    <property type="term" value="F:DNA-binding transcription factor activity"/>
    <property type="evidence" value="ECO:0007669"/>
    <property type="project" value="InterPro"/>
</dbReference>
<dbReference type="InterPro" id="IPR028978">
    <property type="entry name" value="Chorismate_lyase_/UTRA_dom_sf"/>
</dbReference>